<feature type="domain" description="Polysaccharide export protein N-terminal" evidence="4">
    <location>
        <begin position="117"/>
        <end position="191"/>
    </location>
</feature>
<dbReference type="InterPro" id="IPR019554">
    <property type="entry name" value="Soluble_ligand-bd"/>
</dbReference>
<evidence type="ECO:0000256" key="1">
    <source>
        <dbReference type="ARBA" id="ARBA00022729"/>
    </source>
</evidence>
<evidence type="ECO:0000256" key="3">
    <source>
        <dbReference type="SAM" id="SignalP"/>
    </source>
</evidence>
<dbReference type="OrthoDB" id="9808948at2"/>
<evidence type="ECO:0000256" key="2">
    <source>
        <dbReference type="SAM" id="MobiDB-lite"/>
    </source>
</evidence>
<keyword evidence="1 3" id="KW-0732">Signal</keyword>
<feature type="chain" id="PRO_5016322706" evidence="3">
    <location>
        <begin position="29"/>
        <end position="588"/>
    </location>
</feature>
<dbReference type="Pfam" id="PF10531">
    <property type="entry name" value="SLBB"/>
    <property type="match status" value="1"/>
</dbReference>
<dbReference type="Proteomes" id="UP000245765">
    <property type="component" value="Unassembled WGS sequence"/>
</dbReference>
<dbReference type="Gene3D" id="3.10.560.10">
    <property type="entry name" value="Outer membrane lipoprotein wza domain like"/>
    <property type="match status" value="2"/>
</dbReference>
<evidence type="ECO:0000313" key="7">
    <source>
        <dbReference type="Proteomes" id="UP000245765"/>
    </source>
</evidence>
<proteinExistence type="predicted"/>
<feature type="domain" description="Soluble ligand binding" evidence="5">
    <location>
        <begin position="494"/>
        <end position="537"/>
    </location>
</feature>
<evidence type="ECO:0000259" key="5">
    <source>
        <dbReference type="Pfam" id="PF10531"/>
    </source>
</evidence>
<dbReference type="AlphaFoldDB" id="A0A317FL40"/>
<sequence length="588" mass="62335">MRAEMTLRRFGLPVLLALALLHALPVAAQLPPPGLAPRGAAPPAAQPLPPGAPQGVDALLNRNDPISTQRLGTATQAEGGAIAVGPLGDPMRVPGPATAVFGATLFNRAPPSPADTPNPNYVLGPGDRVSITIWGFVEGSVQSIIDQDGNVFIPQVGPIRLAGTRAGDIQRVVESEVRRVYAQQVQVYATVLSTGSLGVFVTGYVRLPGRHLGAASESVIDYLARAGGVDPGRGSFRNIVVRRGGRDVARVDLYNFLLSGSLPQISLQQGDTIVVAPQGALVGADGSVRNNFLFEVAGRAMAGSELLRLAAPLPAATNAVIRGTRGGQPFARYVTVRELSSAQLLDQDTVSFITDAPAPTVRVSVEGSRIGPSVLIADRDASLCTVLDYIEVDPRLANTRGVFLLRPGLAQAQQRTINEALDRLERQLFLAVSATTGVAQIRASEANLVASYIQRARRTAPEGRLVVMDRSGRCADVRVQDGDTIVIPERVETVLVGGEVRAPQAVVWRQNMRLSDYIEAAGGFAERGSSGSVMIRKASGRLILDANEAPEPGDEVVALPMLDPKYFQIGSDLLNVIFQTALVYRTFD</sequence>
<accession>A0A317FL40</accession>
<dbReference type="InterPro" id="IPR003715">
    <property type="entry name" value="Poly_export_N"/>
</dbReference>
<evidence type="ECO:0000259" key="4">
    <source>
        <dbReference type="Pfam" id="PF02563"/>
    </source>
</evidence>
<comment type="caution">
    <text evidence="6">The sequence shown here is derived from an EMBL/GenBank/DDBJ whole genome shotgun (WGS) entry which is preliminary data.</text>
</comment>
<dbReference type="GO" id="GO:0015159">
    <property type="term" value="F:polysaccharide transmembrane transporter activity"/>
    <property type="evidence" value="ECO:0007669"/>
    <property type="project" value="InterPro"/>
</dbReference>
<evidence type="ECO:0000313" key="6">
    <source>
        <dbReference type="EMBL" id="PWS39082.1"/>
    </source>
</evidence>
<dbReference type="EMBL" id="QGNA01000001">
    <property type="protein sequence ID" value="PWS39082.1"/>
    <property type="molecule type" value="Genomic_DNA"/>
</dbReference>
<name>A0A317FL40_9PROT</name>
<dbReference type="InterPro" id="IPR049712">
    <property type="entry name" value="Poly_export"/>
</dbReference>
<dbReference type="PANTHER" id="PTHR33619:SF3">
    <property type="entry name" value="POLYSACCHARIDE EXPORT PROTEIN GFCE-RELATED"/>
    <property type="match status" value="1"/>
</dbReference>
<dbReference type="Pfam" id="PF02563">
    <property type="entry name" value="Poly_export"/>
    <property type="match status" value="1"/>
</dbReference>
<organism evidence="6 7">
    <name type="scientific">Falsiroseomonas bella</name>
    <dbReference type="NCBI Taxonomy" id="2184016"/>
    <lineage>
        <taxon>Bacteria</taxon>
        <taxon>Pseudomonadati</taxon>
        <taxon>Pseudomonadota</taxon>
        <taxon>Alphaproteobacteria</taxon>
        <taxon>Acetobacterales</taxon>
        <taxon>Roseomonadaceae</taxon>
        <taxon>Falsiroseomonas</taxon>
    </lineage>
</organism>
<dbReference type="PANTHER" id="PTHR33619">
    <property type="entry name" value="POLYSACCHARIDE EXPORT PROTEIN GFCE-RELATED"/>
    <property type="match status" value="1"/>
</dbReference>
<keyword evidence="7" id="KW-1185">Reference proteome</keyword>
<reference evidence="7" key="1">
    <citation type="submission" date="2018-05" db="EMBL/GenBank/DDBJ databases">
        <authorList>
            <person name="Du Z."/>
            <person name="Wang X."/>
        </authorList>
    </citation>
    <scope>NUCLEOTIDE SEQUENCE [LARGE SCALE GENOMIC DNA]</scope>
    <source>
        <strain evidence="7">CQN31</strain>
    </source>
</reference>
<protein>
    <submittedName>
        <fullName evidence="6">Polysialic acid transport protein KpsD</fullName>
    </submittedName>
</protein>
<feature type="region of interest" description="Disordered" evidence="2">
    <location>
        <begin position="35"/>
        <end position="58"/>
    </location>
</feature>
<gene>
    <name evidence="6" type="ORF">DFH01_07535</name>
</gene>
<feature type="signal peptide" evidence="3">
    <location>
        <begin position="1"/>
        <end position="28"/>
    </location>
</feature>